<dbReference type="AlphaFoldDB" id="A0A382ZE51"/>
<protein>
    <recommendedName>
        <fullName evidence="2">SbsA Ig-like domain-containing protein</fullName>
    </recommendedName>
</protein>
<evidence type="ECO:0000256" key="1">
    <source>
        <dbReference type="ARBA" id="ARBA00022729"/>
    </source>
</evidence>
<evidence type="ECO:0000313" key="3">
    <source>
        <dbReference type="EMBL" id="SVD93580.1"/>
    </source>
</evidence>
<name>A0A382ZE51_9ZZZZ</name>
<dbReference type="EMBL" id="UINC01183041">
    <property type="protein sequence ID" value="SVD93580.1"/>
    <property type="molecule type" value="Genomic_DNA"/>
</dbReference>
<feature type="domain" description="SbsA Ig-like" evidence="2">
    <location>
        <begin position="57"/>
        <end position="166"/>
    </location>
</feature>
<dbReference type="InterPro" id="IPR032812">
    <property type="entry name" value="SbsA_Ig"/>
</dbReference>
<gene>
    <name evidence="3" type="ORF">METZ01_LOCUS446434</name>
</gene>
<keyword evidence="1" id="KW-0732">Signal</keyword>
<reference evidence="3" key="1">
    <citation type="submission" date="2018-05" db="EMBL/GenBank/DDBJ databases">
        <authorList>
            <person name="Lanie J.A."/>
            <person name="Ng W.-L."/>
            <person name="Kazmierczak K.M."/>
            <person name="Andrzejewski T.M."/>
            <person name="Davidsen T.M."/>
            <person name="Wayne K.J."/>
            <person name="Tettelin H."/>
            <person name="Glass J.I."/>
            <person name="Rusch D."/>
            <person name="Podicherti R."/>
            <person name="Tsui H.-C.T."/>
            <person name="Winkler M.E."/>
        </authorList>
    </citation>
    <scope>NUCLEOTIDE SEQUENCE</scope>
</reference>
<evidence type="ECO:0000259" key="2">
    <source>
        <dbReference type="Pfam" id="PF13205"/>
    </source>
</evidence>
<accession>A0A382ZE51</accession>
<feature type="non-terminal residue" evidence="3">
    <location>
        <position position="258"/>
    </location>
</feature>
<dbReference type="Pfam" id="PF13205">
    <property type="entry name" value="Big_5"/>
    <property type="match status" value="1"/>
</dbReference>
<proteinExistence type="predicted"/>
<feature type="non-terminal residue" evidence="3">
    <location>
        <position position="1"/>
    </location>
</feature>
<organism evidence="3">
    <name type="scientific">marine metagenome</name>
    <dbReference type="NCBI Taxonomy" id="408172"/>
    <lineage>
        <taxon>unclassified sequences</taxon>
        <taxon>metagenomes</taxon>
        <taxon>ecological metagenomes</taxon>
    </lineage>
</organism>
<sequence>TLDSKSDYYVAVHAEKIVDYDRIDLVYGGGHTIFQTIDNEGPMISRFDYLLDGALSTSHSPGDFLTGVPRTSNLVIVFDENVILDQEGTLVLYKKRIDEEIQMISTITLFSDNGVTGNNTQNIEIDFDDDLENKTEYYITLTPGSVKDFSNNEFAGVVDATTWNFRSRDEYPPEYASHTPNPDSKVEGNREIDLSAIELEPIFLNFNEPVVAGRGTIEIYNAAFGALVESIDISDPDKIFIGDNSKTIQLLPNREKLE</sequence>